<proteinExistence type="predicted"/>
<sequence>MTIALDRALADHSAYATQPLAPVTATLRAMFGTSTELPGLAPDLVVRNTTGWIPTADLAAGSLDTLLASSGRRWQAQPHAAAALAWKAYTYWLALPAVLGWASARRVPLLTGTSALMHFNDPRPLITLGMHPDITVAVLPSDTLAGSGLPQVRVVADEAALLEELRRSLLDEHLTPILDAIHGRVRLGKRTLLGSLASGVAYAVLRSADVMAGSSAENITTLLTALDIEDLIELVPNRTGRLEVQRKTCCLAFTLPKPKVCVGCCIKQ</sequence>
<protein>
    <recommendedName>
        <fullName evidence="3">Aerobactin siderophore biosynthesis IucA/IucC-like C-terminal domain-containing protein</fullName>
    </recommendedName>
</protein>
<dbReference type="EMBL" id="BOQP01000053">
    <property type="protein sequence ID" value="GIM83185.1"/>
    <property type="molecule type" value="Genomic_DNA"/>
</dbReference>
<keyword evidence="2" id="KW-1185">Reference proteome</keyword>
<evidence type="ECO:0000313" key="1">
    <source>
        <dbReference type="EMBL" id="GIM83185.1"/>
    </source>
</evidence>
<reference evidence="1" key="1">
    <citation type="submission" date="2021-03" db="EMBL/GenBank/DDBJ databases">
        <title>Whole genome shotgun sequence of Actinoplanes consettensis NBRC 14913.</title>
        <authorList>
            <person name="Komaki H."/>
            <person name="Tamura T."/>
        </authorList>
    </citation>
    <scope>NUCLEOTIDE SEQUENCE</scope>
    <source>
        <strain evidence="1">NBRC 14913</strain>
    </source>
</reference>
<evidence type="ECO:0008006" key="3">
    <source>
        <dbReference type="Google" id="ProtNLM"/>
    </source>
</evidence>
<organism evidence="1 2">
    <name type="scientific">Winogradskya consettensis</name>
    <dbReference type="NCBI Taxonomy" id="113560"/>
    <lineage>
        <taxon>Bacteria</taxon>
        <taxon>Bacillati</taxon>
        <taxon>Actinomycetota</taxon>
        <taxon>Actinomycetes</taxon>
        <taxon>Micromonosporales</taxon>
        <taxon>Micromonosporaceae</taxon>
        <taxon>Winogradskya</taxon>
    </lineage>
</organism>
<accession>A0A919VWS5</accession>
<dbReference type="AlphaFoldDB" id="A0A919VWS5"/>
<evidence type="ECO:0000313" key="2">
    <source>
        <dbReference type="Proteomes" id="UP000680865"/>
    </source>
</evidence>
<dbReference type="Proteomes" id="UP000680865">
    <property type="component" value="Unassembled WGS sequence"/>
</dbReference>
<comment type="caution">
    <text evidence="1">The sequence shown here is derived from an EMBL/GenBank/DDBJ whole genome shotgun (WGS) entry which is preliminary data.</text>
</comment>
<gene>
    <name evidence="1" type="ORF">Aco04nite_85250</name>
</gene>
<name>A0A919VWS5_9ACTN</name>